<reference evidence="2" key="1">
    <citation type="submission" date="2016-11" db="UniProtKB">
        <authorList>
            <consortium name="WormBaseParasite"/>
        </authorList>
    </citation>
    <scope>IDENTIFICATION</scope>
    <source>
        <strain evidence="2">KR3021</strain>
    </source>
</reference>
<name>A0AC35U140_9BILA</name>
<evidence type="ECO:0000313" key="1">
    <source>
        <dbReference type="Proteomes" id="UP000095286"/>
    </source>
</evidence>
<organism evidence="1 2">
    <name type="scientific">Rhabditophanes sp. KR3021</name>
    <dbReference type="NCBI Taxonomy" id="114890"/>
    <lineage>
        <taxon>Eukaryota</taxon>
        <taxon>Metazoa</taxon>
        <taxon>Ecdysozoa</taxon>
        <taxon>Nematoda</taxon>
        <taxon>Chromadorea</taxon>
        <taxon>Rhabditida</taxon>
        <taxon>Tylenchina</taxon>
        <taxon>Panagrolaimomorpha</taxon>
        <taxon>Strongyloidoidea</taxon>
        <taxon>Alloionematidae</taxon>
        <taxon>Rhabditophanes</taxon>
    </lineage>
</organism>
<protein>
    <submittedName>
        <fullName evidence="2">Tyrosine-protein phosphatase domain-containing protein</fullName>
    </submittedName>
</protein>
<proteinExistence type="predicted"/>
<dbReference type="WBParaSite" id="RSKR_0000631475.1">
    <property type="protein sequence ID" value="RSKR_0000631475.1"/>
    <property type="gene ID" value="RSKR_0000631475"/>
</dbReference>
<dbReference type="Proteomes" id="UP000095286">
    <property type="component" value="Unplaced"/>
</dbReference>
<evidence type="ECO:0000313" key="2">
    <source>
        <dbReference type="WBParaSite" id="RSKR_0000631475.1"/>
    </source>
</evidence>
<sequence length="228" mass="26139">NCHTKCPQQNEIELIVISSDSDDQKQDSRSKPKNILKRSSKTATSSSIPEPKESKNVPLDNLSPKLDVDVNFNQKNVERNTVEKRITPVICYLKETSGPCGIVMYCIGKTHQFSTILSALILSPNVKDNQKVDFVRTFTKHICHVRKNWKEMRDVVVKNHEMYINCSALVIQLIIRTESQYVKKVTAMDCDMQRLWKNEDANILFEPTINTKALDQRTKLYGTSSSKY</sequence>
<accession>A0AC35U140</accession>